<dbReference type="InterPro" id="IPR044924">
    <property type="entry name" value="HAD-SF_hydro_IA_REG-2-like_cap"/>
</dbReference>
<dbReference type="SFLD" id="SFLDS00003">
    <property type="entry name" value="Haloacid_Dehalogenase"/>
    <property type="match status" value="1"/>
</dbReference>
<dbReference type="NCBIfam" id="TIGR01549">
    <property type="entry name" value="HAD-SF-IA-v1"/>
    <property type="match status" value="1"/>
</dbReference>
<organism evidence="2">
    <name type="scientific">uncultured Solirubrobacteraceae bacterium</name>
    <dbReference type="NCBI Taxonomy" id="1162706"/>
    <lineage>
        <taxon>Bacteria</taxon>
        <taxon>Bacillati</taxon>
        <taxon>Actinomycetota</taxon>
        <taxon>Thermoleophilia</taxon>
        <taxon>Solirubrobacterales</taxon>
        <taxon>Solirubrobacteraceae</taxon>
        <taxon>environmental samples</taxon>
    </lineage>
</organism>
<dbReference type="SUPFAM" id="SSF56784">
    <property type="entry name" value="HAD-like"/>
    <property type="match status" value="1"/>
</dbReference>
<dbReference type="PANTHER" id="PTHR43316">
    <property type="entry name" value="HYDROLASE, HALOACID DELAHOGENASE-RELATED"/>
    <property type="match status" value="1"/>
</dbReference>
<dbReference type="InterPro" id="IPR023214">
    <property type="entry name" value="HAD_sf"/>
</dbReference>
<keyword evidence="1" id="KW-0378">Hydrolase</keyword>
<proteinExistence type="predicted"/>
<dbReference type="Pfam" id="PF00702">
    <property type="entry name" value="Hydrolase"/>
    <property type="match status" value="1"/>
</dbReference>
<dbReference type="AlphaFoldDB" id="A0A6J4RRL3"/>
<evidence type="ECO:0000256" key="1">
    <source>
        <dbReference type="ARBA" id="ARBA00022801"/>
    </source>
</evidence>
<dbReference type="EMBL" id="CADCVP010000033">
    <property type="protein sequence ID" value="CAA9473283.1"/>
    <property type="molecule type" value="Genomic_DNA"/>
</dbReference>
<accession>A0A6J4RRL3</accession>
<gene>
    <name evidence="2" type="ORF">AVDCRST_MAG69-246</name>
</gene>
<evidence type="ECO:0000313" key="2">
    <source>
        <dbReference type="EMBL" id="CAA9473283.1"/>
    </source>
</evidence>
<dbReference type="PANTHER" id="PTHR43316:SF3">
    <property type="entry name" value="HALOACID DEHALOGENASE, TYPE II (AFU_ORTHOLOGUE AFUA_2G07750)-RELATED"/>
    <property type="match status" value="1"/>
</dbReference>
<dbReference type="Gene3D" id="1.10.150.720">
    <property type="entry name" value="Haloacid dehalogenase-like hydrolase"/>
    <property type="match status" value="1"/>
</dbReference>
<dbReference type="GO" id="GO:0016787">
    <property type="term" value="F:hydrolase activity"/>
    <property type="evidence" value="ECO:0007669"/>
    <property type="project" value="UniProtKB-KW"/>
</dbReference>
<name>A0A6J4RRL3_9ACTN</name>
<protein>
    <recommendedName>
        <fullName evidence="3">HAD family hydrolase</fullName>
    </recommendedName>
</protein>
<dbReference type="InterPro" id="IPR036412">
    <property type="entry name" value="HAD-like_sf"/>
</dbReference>
<sequence length="228" mass="24493">MTSPQAILIDALGTLVHFEHPGPHLRVELRDRLGLEVSETQAKAAMRAEITHYRANLHRGRDAHTLAGLRRECATVMLEELPPEAREADLGVITDALVAAIRFTPYPDALATLRSLRERALRIIVLSNWDFSLHEMLANTGIDVLVDGAVSSAEHGTAKPDPAIFEYALALAGVPATRAWHVGDSPEADVVGAQAAGVTPIYVARDDSPAPPGVVAIDELDELLGLLD</sequence>
<evidence type="ECO:0008006" key="3">
    <source>
        <dbReference type="Google" id="ProtNLM"/>
    </source>
</evidence>
<dbReference type="Gene3D" id="3.40.50.1000">
    <property type="entry name" value="HAD superfamily/HAD-like"/>
    <property type="match status" value="1"/>
</dbReference>
<dbReference type="InterPro" id="IPR006439">
    <property type="entry name" value="HAD-SF_hydro_IA"/>
</dbReference>
<reference evidence="2" key="1">
    <citation type="submission" date="2020-02" db="EMBL/GenBank/DDBJ databases">
        <authorList>
            <person name="Meier V. D."/>
        </authorList>
    </citation>
    <scope>NUCLEOTIDE SEQUENCE</scope>
    <source>
        <strain evidence="2">AVDCRST_MAG69</strain>
    </source>
</reference>
<dbReference type="SFLD" id="SFLDG01129">
    <property type="entry name" value="C1.5:_HAD__Beta-PGM__Phosphata"/>
    <property type="match status" value="1"/>
</dbReference>
<dbReference type="InterPro" id="IPR051540">
    <property type="entry name" value="S-2-haloacid_dehalogenase"/>
</dbReference>
<dbReference type="PRINTS" id="PR00413">
    <property type="entry name" value="HADHALOGNASE"/>
</dbReference>